<dbReference type="GO" id="GO:0004622">
    <property type="term" value="F:phosphatidylcholine lysophospholipase activity"/>
    <property type="evidence" value="ECO:0007669"/>
    <property type="project" value="TreeGrafter"/>
</dbReference>
<dbReference type="Pfam" id="PF13517">
    <property type="entry name" value="FG-GAP_3"/>
    <property type="match status" value="4"/>
</dbReference>
<dbReference type="Proteomes" id="UP000658320">
    <property type="component" value="Unassembled WGS sequence"/>
</dbReference>
<keyword evidence="3" id="KW-1133">Transmembrane helix</keyword>
<feature type="transmembrane region" description="Helical" evidence="3">
    <location>
        <begin position="254"/>
        <end position="278"/>
    </location>
</feature>
<name>A0A918CDN3_9ACTN</name>
<protein>
    <recommendedName>
        <fullName evidence="4">SGNH hydrolase-type esterase domain-containing protein</fullName>
    </recommendedName>
</protein>
<feature type="domain" description="SGNH hydrolase-type esterase" evidence="4">
    <location>
        <begin position="385"/>
        <end position="560"/>
    </location>
</feature>
<reference evidence="5" key="2">
    <citation type="submission" date="2020-09" db="EMBL/GenBank/DDBJ databases">
        <authorList>
            <person name="Sun Q."/>
            <person name="Ohkuma M."/>
        </authorList>
    </citation>
    <scope>NUCLEOTIDE SEQUENCE</scope>
    <source>
        <strain evidence="5">JCM 4346</strain>
    </source>
</reference>
<evidence type="ECO:0000259" key="4">
    <source>
        <dbReference type="Pfam" id="PF13472"/>
    </source>
</evidence>
<evidence type="ECO:0000313" key="5">
    <source>
        <dbReference type="EMBL" id="GGR19019.1"/>
    </source>
</evidence>
<keyword evidence="6" id="KW-1185">Reference proteome</keyword>
<dbReference type="PANTHER" id="PTHR30383:SF5">
    <property type="entry name" value="SGNH HYDROLASE-TYPE ESTERASE DOMAIN-CONTAINING PROTEIN"/>
    <property type="match status" value="1"/>
</dbReference>
<dbReference type="InterPro" id="IPR036514">
    <property type="entry name" value="SGNH_hydro_sf"/>
</dbReference>
<dbReference type="EMBL" id="BMSX01000008">
    <property type="protein sequence ID" value="GGR19019.1"/>
    <property type="molecule type" value="Genomic_DNA"/>
</dbReference>
<dbReference type="Gene3D" id="3.40.50.1110">
    <property type="entry name" value="SGNH hydrolase"/>
    <property type="match status" value="1"/>
</dbReference>
<dbReference type="CDD" id="cd01833">
    <property type="entry name" value="XynB_like"/>
    <property type="match status" value="1"/>
</dbReference>
<keyword evidence="3" id="KW-0472">Membrane</keyword>
<evidence type="ECO:0000313" key="6">
    <source>
        <dbReference type="Proteomes" id="UP000658320"/>
    </source>
</evidence>
<organism evidence="5 6">
    <name type="scientific">Streptomyces aurantiogriseus</name>
    <dbReference type="NCBI Taxonomy" id="66870"/>
    <lineage>
        <taxon>Bacteria</taxon>
        <taxon>Bacillati</taxon>
        <taxon>Actinomycetota</taxon>
        <taxon>Actinomycetes</taxon>
        <taxon>Kitasatosporales</taxon>
        <taxon>Streptomycetaceae</taxon>
        <taxon>Streptomyces</taxon>
    </lineage>
</organism>
<dbReference type="SUPFAM" id="SSF52266">
    <property type="entry name" value="SGNH hydrolase"/>
    <property type="match status" value="1"/>
</dbReference>
<keyword evidence="1" id="KW-0732">Signal</keyword>
<feature type="region of interest" description="Disordered" evidence="2">
    <location>
        <begin position="581"/>
        <end position="604"/>
    </location>
</feature>
<dbReference type="AlphaFoldDB" id="A0A918CDN3"/>
<dbReference type="InterPro" id="IPR013517">
    <property type="entry name" value="FG-GAP"/>
</dbReference>
<evidence type="ECO:0000256" key="1">
    <source>
        <dbReference type="ARBA" id="ARBA00022729"/>
    </source>
</evidence>
<dbReference type="InterPro" id="IPR013830">
    <property type="entry name" value="SGNH_hydro"/>
</dbReference>
<dbReference type="InterPro" id="IPR028994">
    <property type="entry name" value="Integrin_alpha_N"/>
</dbReference>
<feature type="transmembrane region" description="Helical" evidence="3">
    <location>
        <begin position="222"/>
        <end position="247"/>
    </location>
</feature>
<evidence type="ECO:0000256" key="2">
    <source>
        <dbReference type="SAM" id="MobiDB-lite"/>
    </source>
</evidence>
<keyword evidence="3" id="KW-0812">Transmembrane</keyword>
<reference evidence="5" key="1">
    <citation type="journal article" date="2014" name="Int. J. Syst. Evol. Microbiol.">
        <title>Complete genome sequence of Corynebacterium casei LMG S-19264T (=DSM 44701T), isolated from a smear-ripened cheese.</title>
        <authorList>
            <consortium name="US DOE Joint Genome Institute (JGI-PGF)"/>
            <person name="Walter F."/>
            <person name="Albersmeier A."/>
            <person name="Kalinowski J."/>
            <person name="Ruckert C."/>
        </authorList>
    </citation>
    <scope>NUCLEOTIDE SEQUENCE</scope>
    <source>
        <strain evidence="5">JCM 4346</strain>
    </source>
</reference>
<evidence type="ECO:0000256" key="3">
    <source>
        <dbReference type="SAM" id="Phobius"/>
    </source>
</evidence>
<accession>A0A918CDN3</accession>
<dbReference type="SUPFAM" id="SSF69318">
    <property type="entry name" value="Integrin alpha N-terminal domain"/>
    <property type="match status" value="2"/>
</dbReference>
<dbReference type="Pfam" id="PF13472">
    <property type="entry name" value="Lipase_GDSL_2"/>
    <property type="match status" value="1"/>
</dbReference>
<gene>
    <name evidence="5" type="ORF">GCM10010251_38970</name>
</gene>
<proteinExistence type="predicted"/>
<dbReference type="InterPro" id="IPR051532">
    <property type="entry name" value="Ester_Hydrolysis_Enzymes"/>
</dbReference>
<comment type="caution">
    <text evidence="5">The sequence shown here is derived from an EMBL/GenBank/DDBJ whole genome shotgun (WGS) entry which is preliminary data.</text>
</comment>
<dbReference type="PANTHER" id="PTHR30383">
    <property type="entry name" value="THIOESTERASE 1/PROTEASE 1/LYSOPHOSPHOLIPASE L1"/>
    <property type="match status" value="1"/>
</dbReference>
<sequence>MSRRKTPGPRSLGSIIRIITVGIACSLTLHVSSESAVALDQAAARQPTTGFAAYDAAAEAGGFGTDGLKIIDVNASAAAVPVTETSPPVVLCGPAGTARPGPASTGALEQTAAGGGSGISIDCVDEPGRVAAMDVADGDIVINYDVEGLDQAVTQDVIDGLNQDDELLSDAIRDMFESHKMDLPDPGFEWFDFDGTLVQTSTGLAIVLPGAQTWEQSEPPLWGPWVAGVIGFALYAFVDAVCIVGFGGASATPLVIDLCGSLAGFAGAFVGTVMLAIFKGDDLSHFNPVWNEALAAGIVAAAGGYMTNRYLVSWAKDKAPAVFSRMGKAIVSAANSIRWWVGDSVVSAATWLSAELTQTGILFHDLIVAAARRLGFIRNMRVMPLGDSITEGRGSSTGSSYRADLWAEFDAAGNRLDFVGTMTAGQLPDRNHEGHSGWRIDQIAQVADCSVPMHRPNVILLHAGTNDMNQNYSVGSAPTRLGNLIDQVLVDAPEAVVVVATVVPSTKPAVQPRIVEYNRSIPGLVKSRQAAGKHVLLADMSSVTTADLADQLHPNDEGYRKMSTVFRDSIYDAAGRGWLKDPVAPDSGGTGTCPAPETEPGGWDNAGEVIPGAGLPVSSGWVDFADINGDGRDDRLRIADDGAVEAWGNEPGDGGKPSWSRLGRIAPGVGAPGAQVYFTDINGDGRADYLDLDPAGPVRAWLNTPGDGGKPSWKSWGEIAPGVGASSHQINLTDINGDRRADYLVVEDSGAVRAWLNTPGDGGKPSWSSWGEIAKVPGVTPGQIRFTDLSGDGRADFLAIDGGGAVRAWLNTPGDGGKPSWKSWGEIAKVPGVTPGQIRFVNLDGDGRSDYLAFKVDGAVDAWLNTPGDGGKPSWSSLGRVYSGELVGDPDALQFAEINGDGFPDYVIVNNNGSVQARLTDGGISPAGTPHWTGPQEIAPGVGAPGSQVRFADIDGDDRADYLVIDDNGAVRAWLNTPGNGGKPSWKSWGEIAPGVGAPGPQVRFADIDGDDRADYLVIDDNGAVRAWLNTPGNGGKPSWAGLGTFAAGVDGATRAMVRFADVSGDGRADYLMVSEAGQIRAWINNGGEGRGGWTNRGVFAVGVGSSRNSLRLADINRDDRADYLVVSGDGSVRAWLNAGGDPA</sequence>